<keyword evidence="4 5" id="KW-0472">Membrane</keyword>
<name>A0A2N9IMF7_FAGSY</name>
<gene>
    <name evidence="7" type="ORF">FSB_LOCUS53161</name>
</gene>
<protein>
    <recommendedName>
        <fullName evidence="6">Amino acid permease/ SLC12A domain-containing protein</fullName>
    </recommendedName>
</protein>
<evidence type="ECO:0000256" key="2">
    <source>
        <dbReference type="ARBA" id="ARBA00022692"/>
    </source>
</evidence>
<dbReference type="GO" id="GO:0015377">
    <property type="term" value="F:chloride:monoatomic cation symporter activity"/>
    <property type="evidence" value="ECO:0007669"/>
    <property type="project" value="InterPro"/>
</dbReference>
<dbReference type="PANTHER" id="PTHR11827:SF100">
    <property type="entry name" value="CATION-CHLORIDE COTRANSPORTER 1"/>
    <property type="match status" value="1"/>
</dbReference>
<dbReference type="EMBL" id="OIVN01006110">
    <property type="protein sequence ID" value="SPD25279.1"/>
    <property type="molecule type" value="Genomic_DNA"/>
</dbReference>
<feature type="transmembrane region" description="Helical" evidence="5">
    <location>
        <begin position="138"/>
        <end position="159"/>
    </location>
</feature>
<dbReference type="InterPro" id="IPR004842">
    <property type="entry name" value="SLC12A_fam"/>
</dbReference>
<comment type="subcellular location">
    <subcellularLocation>
        <location evidence="1">Membrane</location>
        <topology evidence="1">Multi-pass membrane protein</topology>
    </subcellularLocation>
</comment>
<feature type="transmembrane region" description="Helical" evidence="5">
    <location>
        <begin position="289"/>
        <end position="310"/>
    </location>
</feature>
<dbReference type="Pfam" id="PF00324">
    <property type="entry name" value="AA_permease"/>
    <property type="match status" value="1"/>
</dbReference>
<accession>A0A2N9IMF7</accession>
<evidence type="ECO:0000313" key="7">
    <source>
        <dbReference type="EMBL" id="SPD25279.1"/>
    </source>
</evidence>
<dbReference type="Gene3D" id="1.20.1740.10">
    <property type="entry name" value="Amino acid/polyamine transporter I"/>
    <property type="match status" value="1"/>
</dbReference>
<dbReference type="PANTHER" id="PTHR11827">
    <property type="entry name" value="SOLUTE CARRIER FAMILY 12, CATION COTRANSPORTERS"/>
    <property type="match status" value="1"/>
</dbReference>
<evidence type="ECO:0000259" key="6">
    <source>
        <dbReference type="Pfam" id="PF00324"/>
    </source>
</evidence>
<dbReference type="GO" id="GO:0016020">
    <property type="term" value="C:membrane"/>
    <property type="evidence" value="ECO:0007669"/>
    <property type="project" value="UniProtKB-SubCell"/>
</dbReference>
<evidence type="ECO:0000256" key="3">
    <source>
        <dbReference type="ARBA" id="ARBA00022989"/>
    </source>
</evidence>
<organism evidence="7">
    <name type="scientific">Fagus sylvatica</name>
    <name type="common">Beechnut</name>
    <dbReference type="NCBI Taxonomy" id="28930"/>
    <lineage>
        <taxon>Eukaryota</taxon>
        <taxon>Viridiplantae</taxon>
        <taxon>Streptophyta</taxon>
        <taxon>Embryophyta</taxon>
        <taxon>Tracheophyta</taxon>
        <taxon>Spermatophyta</taxon>
        <taxon>Magnoliopsida</taxon>
        <taxon>eudicotyledons</taxon>
        <taxon>Gunneridae</taxon>
        <taxon>Pentapetalae</taxon>
        <taxon>rosids</taxon>
        <taxon>fabids</taxon>
        <taxon>Fagales</taxon>
        <taxon>Fagaceae</taxon>
        <taxon>Fagus</taxon>
    </lineage>
</organism>
<reference evidence="7" key="1">
    <citation type="submission" date="2018-02" db="EMBL/GenBank/DDBJ databases">
        <authorList>
            <person name="Cohen D.B."/>
            <person name="Kent A.D."/>
        </authorList>
    </citation>
    <scope>NUCLEOTIDE SEQUENCE</scope>
</reference>
<keyword evidence="2 5" id="KW-0812">Transmembrane</keyword>
<feature type="transmembrane region" description="Helical" evidence="5">
    <location>
        <begin position="248"/>
        <end position="268"/>
    </location>
</feature>
<evidence type="ECO:0000256" key="4">
    <source>
        <dbReference type="ARBA" id="ARBA00023136"/>
    </source>
</evidence>
<feature type="transmembrane region" description="Helical" evidence="5">
    <location>
        <begin position="175"/>
        <end position="199"/>
    </location>
</feature>
<keyword evidence="3 5" id="KW-1133">Transmembrane helix</keyword>
<feature type="transmembrane region" description="Helical" evidence="5">
    <location>
        <begin position="349"/>
        <end position="368"/>
    </location>
</feature>
<dbReference type="AlphaFoldDB" id="A0A2N9IMF7"/>
<feature type="transmembrane region" description="Helical" evidence="5">
    <location>
        <begin position="375"/>
        <end position="396"/>
    </location>
</feature>
<evidence type="ECO:0000256" key="5">
    <source>
        <dbReference type="SAM" id="Phobius"/>
    </source>
</evidence>
<feature type="domain" description="Amino acid permease/ SLC12A" evidence="6">
    <location>
        <begin position="236"/>
        <end position="419"/>
    </location>
</feature>
<sequence length="455" mass="49027">MAISRSAEEEFPGRIGARQYRPVIANDRAVLEMSSIDSGSSSSGSPSFSQVLSLSLKIKVGKQANMGANTREGSLPIHEQANGASGESRLELFGFDSLVNILGLKSMTGEQIPAPSSPRDGDDVPITAGRPRPADLKLGTMMGVFVPCLQSILGIIYYIRFSWCSGKTGKTVDHLILHCGFAYVMWSYVFGLFGVHWVMSHRVIDLLVVLEVLVYDLTWLHQGCVLIVGEDYYPGIVGMAGIGESLLLVSFCGLCTFLTGISLSAIATNGAMKGGGPYYLIGRALGPEVGVSIGLCFFLGNAVAGALYVLGAVETFLKAVPAAGIFRETIINVNVTSVERVESPSSHDLQIYGIVVTIVLCFIVFGGVKMINRVAPAFLIPVLFSLFCIFMGVFLARKDHPKSLSLETFKENWSPGYQNTNEAGVPDPEGSVYWNFKIFSALEFGGLLSLQIMYP</sequence>
<evidence type="ECO:0000256" key="1">
    <source>
        <dbReference type="ARBA" id="ARBA00004141"/>
    </source>
</evidence>
<dbReference type="InterPro" id="IPR004841">
    <property type="entry name" value="AA-permease/SLC12A_dom"/>
</dbReference>
<proteinExistence type="predicted"/>